<protein>
    <recommendedName>
        <fullName evidence="2">Plasmid stabilization system protein</fullName>
    </recommendedName>
</protein>
<feature type="non-terminal residue" evidence="1">
    <location>
        <position position="94"/>
    </location>
</feature>
<evidence type="ECO:0000313" key="1">
    <source>
        <dbReference type="EMBL" id="SVC52610.1"/>
    </source>
</evidence>
<accession>A0A382MVQ3</accession>
<organism evidence="1">
    <name type="scientific">marine metagenome</name>
    <dbReference type="NCBI Taxonomy" id="408172"/>
    <lineage>
        <taxon>unclassified sequences</taxon>
        <taxon>metagenomes</taxon>
        <taxon>ecological metagenomes</taxon>
    </lineage>
</organism>
<dbReference type="AlphaFoldDB" id="A0A382MVQ3"/>
<dbReference type="EMBL" id="UINC01096045">
    <property type="protein sequence ID" value="SVC52610.1"/>
    <property type="molecule type" value="Genomic_DNA"/>
</dbReference>
<dbReference type="Gene3D" id="3.30.2310.20">
    <property type="entry name" value="RelE-like"/>
    <property type="match status" value="1"/>
</dbReference>
<gene>
    <name evidence="1" type="ORF">METZ01_LOCUS305464</name>
</gene>
<proteinExistence type="predicted"/>
<dbReference type="InterPro" id="IPR035093">
    <property type="entry name" value="RelE/ParE_toxin_dom_sf"/>
</dbReference>
<evidence type="ECO:0008006" key="2">
    <source>
        <dbReference type="Google" id="ProtNLM"/>
    </source>
</evidence>
<name>A0A382MVQ3_9ZZZZ</name>
<sequence>MSQIQGSQHYFQIIFNPTSAAELAAMPKDLQLEILGEFKGAVAGRQEGFAELARGRESLQRYRLGNYRIYFEPHELGVVVHRILSRNTVKDFFF</sequence>
<dbReference type="SUPFAM" id="SSF143011">
    <property type="entry name" value="RelE-like"/>
    <property type="match status" value="1"/>
</dbReference>
<reference evidence="1" key="1">
    <citation type="submission" date="2018-05" db="EMBL/GenBank/DDBJ databases">
        <authorList>
            <person name="Lanie J.A."/>
            <person name="Ng W.-L."/>
            <person name="Kazmierczak K.M."/>
            <person name="Andrzejewski T.M."/>
            <person name="Davidsen T.M."/>
            <person name="Wayne K.J."/>
            <person name="Tettelin H."/>
            <person name="Glass J.I."/>
            <person name="Rusch D."/>
            <person name="Podicherti R."/>
            <person name="Tsui H.-C.T."/>
            <person name="Winkler M.E."/>
        </authorList>
    </citation>
    <scope>NUCLEOTIDE SEQUENCE</scope>
</reference>